<dbReference type="EMBL" id="VOOR01000033">
    <property type="protein sequence ID" value="TXB62246.1"/>
    <property type="molecule type" value="Genomic_DNA"/>
</dbReference>
<gene>
    <name evidence="2" type="ORF">FRY97_15000</name>
</gene>
<accession>A0A5C6RIL7</accession>
<dbReference type="AlphaFoldDB" id="A0A5C6RIL7"/>
<name>A0A5C6RIL7_9BACT</name>
<comment type="caution">
    <text evidence="2">The sequence shown here is derived from an EMBL/GenBank/DDBJ whole genome shotgun (WGS) entry which is preliminary data.</text>
</comment>
<evidence type="ECO:0000259" key="1">
    <source>
        <dbReference type="Pfam" id="PF08885"/>
    </source>
</evidence>
<feature type="domain" description="GSCFA" evidence="1">
    <location>
        <begin position="32"/>
        <end position="260"/>
    </location>
</feature>
<dbReference type="SUPFAM" id="SSF52266">
    <property type="entry name" value="SGNH hydrolase"/>
    <property type="match status" value="1"/>
</dbReference>
<evidence type="ECO:0000313" key="3">
    <source>
        <dbReference type="Proteomes" id="UP000321580"/>
    </source>
</evidence>
<dbReference type="InterPro" id="IPR014982">
    <property type="entry name" value="GSCFA"/>
</dbReference>
<evidence type="ECO:0000313" key="2">
    <source>
        <dbReference type="EMBL" id="TXB62246.1"/>
    </source>
</evidence>
<protein>
    <submittedName>
        <fullName evidence="2">GSCFA domain-containing protein</fullName>
    </submittedName>
</protein>
<reference evidence="2 3" key="1">
    <citation type="submission" date="2019-08" db="EMBL/GenBank/DDBJ databases">
        <title>Genome of Phaeodactylibacter luteus.</title>
        <authorList>
            <person name="Bowman J.P."/>
        </authorList>
    </citation>
    <scope>NUCLEOTIDE SEQUENCE [LARGE SCALE GENOMIC DNA]</scope>
    <source>
        <strain evidence="2 3">KCTC 42180</strain>
    </source>
</reference>
<sequence length="335" mass="37903">MKNRTFRPGLDAYFLPVELPEEMPAIRYGRPVLAMGSCFASEMGERLQRYKFEVCLNPMGIMYHPLAIAKAFRYFSSVEELEAGSLFESQGIWQHNDFHGSLGHFDRTVALQQMQGAIEQGRRGLEASEVVLLTLGTAFVYEDLASQAVVANCHKRPSGSFRKFRLGPDDVARALREVYEACAGRELLLTVSPVRHARDGLIENQRSKAALLLGAEAAAAWPGVFYFPSYELLIDELRDYRFYDSDRVHPTPEAADYIWAALVEAAMDRPARLQMAAVGKLLKRLRHRPLFPGSPAHREYLELCLEKIAELRQAFPRLDFSAEAAEVEQALRQFF</sequence>
<keyword evidence="3" id="KW-1185">Reference proteome</keyword>
<dbReference type="RefSeq" id="WP_147168374.1">
    <property type="nucleotide sequence ID" value="NZ_VOOR01000033.1"/>
</dbReference>
<organism evidence="2 3">
    <name type="scientific">Phaeodactylibacter luteus</name>
    <dbReference type="NCBI Taxonomy" id="1564516"/>
    <lineage>
        <taxon>Bacteria</taxon>
        <taxon>Pseudomonadati</taxon>
        <taxon>Bacteroidota</taxon>
        <taxon>Saprospiria</taxon>
        <taxon>Saprospirales</taxon>
        <taxon>Haliscomenobacteraceae</taxon>
        <taxon>Phaeodactylibacter</taxon>
    </lineage>
</organism>
<dbReference type="Proteomes" id="UP000321580">
    <property type="component" value="Unassembled WGS sequence"/>
</dbReference>
<dbReference type="Pfam" id="PF08885">
    <property type="entry name" value="GSCFA"/>
    <property type="match status" value="1"/>
</dbReference>
<dbReference type="OrthoDB" id="9807687at2"/>
<proteinExistence type="predicted"/>